<feature type="compositionally biased region" description="Pro residues" evidence="1">
    <location>
        <begin position="525"/>
        <end position="568"/>
    </location>
</feature>
<dbReference type="SMART" id="SM00710">
    <property type="entry name" value="PbH1"/>
    <property type="match status" value="6"/>
</dbReference>
<dbReference type="InterPro" id="IPR006626">
    <property type="entry name" value="PbH1"/>
</dbReference>
<feature type="chain" id="PRO_5047161310" description="Right handed beta helix domain-containing protein" evidence="2">
    <location>
        <begin position="43"/>
        <end position="611"/>
    </location>
</feature>
<comment type="caution">
    <text evidence="4">The sequence shown here is derived from an EMBL/GenBank/DDBJ whole genome shotgun (WGS) entry which is preliminary data.</text>
</comment>
<accession>A0ABP5M1S8</accession>
<dbReference type="InterPro" id="IPR012334">
    <property type="entry name" value="Pectin_lyas_fold"/>
</dbReference>
<evidence type="ECO:0000256" key="2">
    <source>
        <dbReference type="SAM" id="SignalP"/>
    </source>
</evidence>
<feature type="region of interest" description="Disordered" evidence="1">
    <location>
        <begin position="43"/>
        <end position="63"/>
    </location>
</feature>
<keyword evidence="5" id="KW-1185">Reference proteome</keyword>
<evidence type="ECO:0000259" key="3">
    <source>
        <dbReference type="Pfam" id="PF13229"/>
    </source>
</evidence>
<keyword evidence="2" id="KW-0732">Signal</keyword>
<sequence>MEEHENLNTVRAARFAIGSVRWTKAALFATVLAAASSLQAPAATAAPPPTEAALQQVGPRPSSLTAAARQASALPHSAHRRWYLDCSAHRPGDGGAARPFTTLQQANAITFAPADQLLLKRGTTCTGMLQPTGSGTAAKPIVIGAYGNPSHKRPRIDAAGRSTAAVRLADESYITVQDLDLTNAGNTSQLYRGLYITAEHGQVTGVKVQGLDVHDVVSDPSFDHGKPGGGIIAEAIGPNARFSHLTLQGNYVHDVSRSGIWVIGTDTEQRPPADQPWPAATTDVLLRANTVIRPAGDAIVTLGTVGAVIEDNTVREGNLVGRDYEDPAVRNCSAGIWTWNANRTVIQYNDVGDMHFGPSPTDGCDGTGYDVDYNQDGTVVQYNYSHGNQGGFILLCAAQSPRHADIRYNLSVNDAHLFSPPPCGPPYDPAVTNLNGVRMYNNTIIAKTPNVAAEGSEAVAKQLVPFFGTFAFQNNIVYATDPKTSADHYFYCGTACTNNLFFNMPAYGTNAINADPKFTGKPQHPSNPPPRSASAPIPPPSTPAPPSPPASPSPPPTTTSATPSPPHRPSASPRVGLSSRESARLGGHRRFPLARTLQTANTHAPPSHRTP</sequence>
<dbReference type="Gene3D" id="2.160.20.10">
    <property type="entry name" value="Single-stranded right-handed beta-helix, Pectin lyase-like"/>
    <property type="match status" value="1"/>
</dbReference>
<proteinExistence type="predicted"/>
<dbReference type="Pfam" id="PF13229">
    <property type="entry name" value="Beta_helix"/>
    <property type="match status" value="1"/>
</dbReference>
<evidence type="ECO:0000313" key="5">
    <source>
        <dbReference type="Proteomes" id="UP001501020"/>
    </source>
</evidence>
<evidence type="ECO:0000256" key="1">
    <source>
        <dbReference type="SAM" id="MobiDB-lite"/>
    </source>
</evidence>
<gene>
    <name evidence="4" type="ORF">GCM10009727_71620</name>
</gene>
<reference evidence="5" key="1">
    <citation type="journal article" date="2019" name="Int. J. Syst. Evol. Microbiol.">
        <title>The Global Catalogue of Microorganisms (GCM) 10K type strain sequencing project: providing services to taxonomists for standard genome sequencing and annotation.</title>
        <authorList>
            <consortium name="The Broad Institute Genomics Platform"/>
            <consortium name="The Broad Institute Genome Sequencing Center for Infectious Disease"/>
            <person name="Wu L."/>
            <person name="Ma J."/>
        </authorList>
    </citation>
    <scope>NUCLEOTIDE SEQUENCE [LARGE SCALE GENOMIC DNA]</scope>
    <source>
        <strain evidence="5">JCM 13850</strain>
    </source>
</reference>
<dbReference type="InterPro" id="IPR011050">
    <property type="entry name" value="Pectin_lyase_fold/virulence"/>
</dbReference>
<organism evidence="4 5">
    <name type="scientific">Actinomadura napierensis</name>
    <dbReference type="NCBI Taxonomy" id="267854"/>
    <lineage>
        <taxon>Bacteria</taxon>
        <taxon>Bacillati</taxon>
        <taxon>Actinomycetota</taxon>
        <taxon>Actinomycetes</taxon>
        <taxon>Streptosporangiales</taxon>
        <taxon>Thermomonosporaceae</taxon>
        <taxon>Actinomadura</taxon>
    </lineage>
</organism>
<feature type="compositionally biased region" description="Low complexity" evidence="1">
    <location>
        <begin position="43"/>
        <end position="55"/>
    </location>
</feature>
<dbReference type="EMBL" id="BAAAMR010000086">
    <property type="protein sequence ID" value="GAA2159605.1"/>
    <property type="molecule type" value="Genomic_DNA"/>
</dbReference>
<dbReference type="InterPro" id="IPR039448">
    <property type="entry name" value="Beta_helix"/>
</dbReference>
<evidence type="ECO:0000313" key="4">
    <source>
        <dbReference type="EMBL" id="GAA2159605.1"/>
    </source>
</evidence>
<feature type="signal peptide" evidence="2">
    <location>
        <begin position="1"/>
        <end position="42"/>
    </location>
</feature>
<protein>
    <recommendedName>
        <fullName evidence="3">Right handed beta helix domain-containing protein</fullName>
    </recommendedName>
</protein>
<dbReference type="RefSeq" id="WP_344277837.1">
    <property type="nucleotide sequence ID" value="NZ_BAAAMR010000086.1"/>
</dbReference>
<name>A0ABP5M1S8_9ACTN</name>
<feature type="region of interest" description="Disordered" evidence="1">
    <location>
        <begin position="514"/>
        <end position="611"/>
    </location>
</feature>
<dbReference type="SUPFAM" id="SSF51126">
    <property type="entry name" value="Pectin lyase-like"/>
    <property type="match status" value="1"/>
</dbReference>
<feature type="domain" description="Right handed beta helix" evidence="3">
    <location>
        <begin position="243"/>
        <end position="397"/>
    </location>
</feature>
<dbReference type="Proteomes" id="UP001501020">
    <property type="component" value="Unassembled WGS sequence"/>
</dbReference>